<dbReference type="AlphaFoldDB" id="A0A0E9RTM0"/>
<reference evidence="1" key="2">
    <citation type="journal article" date="2015" name="Fish Shellfish Immunol.">
        <title>Early steps in the European eel (Anguilla anguilla)-Vibrio vulnificus interaction in the gills: Role of the RtxA13 toxin.</title>
        <authorList>
            <person name="Callol A."/>
            <person name="Pajuelo D."/>
            <person name="Ebbesson L."/>
            <person name="Teles M."/>
            <person name="MacKenzie S."/>
            <person name="Amaro C."/>
        </authorList>
    </citation>
    <scope>NUCLEOTIDE SEQUENCE</scope>
</reference>
<dbReference type="EMBL" id="GBXM01076091">
    <property type="protein sequence ID" value="JAH32486.1"/>
    <property type="molecule type" value="Transcribed_RNA"/>
</dbReference>
<organism evidence="1">
    <name type="scientific">Anguilla anguilla</name>
    <name type="common">European freshwater eel</name>
    <name type="synonym">Muraena anguilla</name>
    <dbReference type="NCBI Taxonomy" id="7936"/>
    <lineage>
        <taxon>Eukaryota</taxon>
        <taxon>Metazoa</taxon>
        <taxon>Chordata</taxon>
        <taxon>Craniata</taxon>
        <taxon>Vertebrata</taxon>
        <taxon>Euteleostomi</taxon>
        <taxon>Actinopterygii</taxon>
        <taxon>Neopterygii</taxon>
        <taxon>Teleostei</taxon>
        <taxon>Anguilliformes</taxon>
        <taxon>Anguillidae</taxon>
        <taxon>Anguilla</taxon>
    </lineage>
</organism>
<protein>
    <submittedName>
        <fullName evidence="1">Uncharacterized protein</fullName>
    </submittedName>
</protein>
<name>A0A0E9RTM0_ANGAN</name>
<sequence>MHFVHRVRDTIQTHVIRLKLNVNENETVKGFVQG</sequence>
<evidence type="ECO:0000313" key="1">
    <source>
        <dbReference type="EMBL" id="JAH32486.1"/>
    </source>
</evidence>
<proteinExistence type="predicted"/>
<accession>A0A0E9RTM0</accession>
<reference evidence="1" key="1">
    <citation type="submission" date="2014-11" db="EMBL/GenBank/DDBJ databases">
        <authorList>
            <person name="Amaro Gonzalez C."/>
        </authorList>
    </citation>
    <scope>NUCLEOTIDE SEQUENCE</scope>
</reference>